<dbReference type="Proteomes" id="UP000183900">
    <property type="component" value="Unassembled WGS sequence"/>
</dbReference>
<keyword evidence="2" id="KW-1185">Reference proteome</keyword>
<dbReference type="AlphaFoldDB" id="A0A0K6HLV0"/>
<reference evidence="2" key="1">
    <citation type="submission" date="2015-08" db="EMBL/GenBank/DDBJ databases">
        <authorList>
            <person name="Varghese N."/>
        </authorList>
    </citation>
    <scope>NUCLEOTIDE SEQUENCE [LARGE SCALE GENOMIC DNA]</scope>
    <source>
        <strain evidence="2">DSM 23407</strain>
    </source>
</reference>
<proteinExistence type="predicted"/>
<dbReference type="Pfam" id="PF10098">
    <property type="entry name" value="DUF2336"/>
    <property type="match status" value="1"/>
</dbReference>
<dbReference type="EMBL" id="CYHE01000001">
    <property type="protein sequence ID" value="CUA92022.1"/>
    <property type="molecule type" value="Genomic_DNA"/>
</dbReference>
<evidence type="ECO:0000313" key="2">
    <source>
        <dbReference type="Proteomes" id="UP000183900"/>
    </source>
</evidence>
<gene>
    <name evidence="1" type="ORF">Ga0061067_101234</name>
</gene>
<dbReference type="OrthoDB" id="7888976at2"/>
<organism evidence="1 2">
    <name type="scientific">Pannonibacter indicus</name>
    <dbReference type="NCBI Taxonomy" id="466044"/>
    <lineage>
        <taxon>Bacteria</taxon>
        <taxon>Pseudomonadati</taxon>
        <taxon>Pseudomonadota</taxon>
        <taxon>Alphaproteobacteria</taxon>
        <taxon>Hyphomicrobiales</taxon>
        <taxon>Stappiaceae</taxon>
        <taxon>Pannonibacter</taxon>
    </lineage>
</organism>
<accession>A0A0K6HLV0</accession>
<evidence type="ECO:0000313" key="1">
    <source>
        <dbReference type="EMBL" id="CUA92022.1"/>
    </source>
</evidence>
<protein>
    <submittedName>
        <fullName evidence="1">Uncharacterized protein conserved in bacteria (DUF2336)</fullName>
    </submittedName>
</protein>
<dbReference type="InterPro" id="IPR019285">
    <property type="entry name" value="DUF2336"/>
</dbReference>
<dbReference type="RefSeq" id="WP_055453996.1">
    <property type="nucleotide sequence ID" value="NZ_CYHE01000001.1"/>
</dbReference>
<sequence length="356" mass="39008">MQNFGRLAELARDNTPEGRRALVDAVTDMFMTAASDQVDHISLLFGDIVLKVIGKLEEEARMALAVRICEAEAAPRDLIMSLAADRINVAAPVLAGSPVLTTDDLVSLAETGSMDHLGVIADRRPLNEAVTSVIVSRGNTEVLATVAGNEQARFTANVFEMLLEKARHHPMIQEALIGREDLPAEGARNLVPYLSEELKKRILDLGGDGTLVQILAERAAQEVQAQVRDLGSAQSRAKMLIDDMKARRRPIDDAVNQFSKTDRPVDLAHLLAEVSELPTAMVARVVFNTDDAPLIILCRANGVTDNAYKNIVKLRAQRLKMSGQEINDAFLRYGRMQRAEAMRALAVIRERAKKAS</sequence>
<name>A0A0K6HLV0_9HYPH</name>